<evidence type="ECO:0000256" key="6">
    <source>
        <dbReference type="ARBA" id="ARBA00022553"/>
    </source>
</evidence>
<evidence type="ECO:0000259" key="23">
    <source>
        <dbReference type="PROSITE" id="PS50112"/>
    </source>
</evidence>
<feature type="modified residue" description="4-aspartylphosphate" evidence="19">
    <location>
        <position position="1054"/>
    </location>
</feature>
<dbReference type="CDD" id="cd16922">
    <property type="entry name" value="HATPase_EvgS-ArcB-TorS-like"/>
    <property type="match status" value="1"/>
</dbReference>
<evidence type="ECO:0000259" key="25">
    <source>
        <dbReference type="PROSITE" id="PS50894"/>
    </source>
</evidence>
<sequence>MQKTSTLLSNIRTRYIAAIALVAILVAVSTYFLQQLIATKAEDASIVNLAGRQRMLSQMVSRLAIEHQKYLLNAQPNAQVAEQLKFSAALMLSSHQQLVSVSETNREAHQLMFEQYFSPSHNLDKRVIEFTQAAQQLAAAQTSQQINNDWLAQFQLDNTNRLLADLDQMVTHYESAAIQRTERVQNLIYMFGGFILIILVLEVFIIFRPVEKMIQLSFEQIRSLARKSKSRSDRMSLATNSAGIGVWELDIKTKQVTWDDWMVRLYGLTAETFENPRAAMAKGIHPEDLDRCVNQIKAAIRGEAKFDTEIRVIHPNGDLRYLKVASMVVKDSVGHPVQMVGINYDITDLVESEKKVKAANQKMQLAADSSGIGIWELDLKTNELIWDDWMIRLYGLTRENFKGAIQAWEEGVHPDDIERAVADYEAAVRGESKFNTEFRVRHPNGNVRHIKADAIVERNEQGEPIRMIGTNYDITERVESAEQAKKAIQRMQLAADSSGIGIWDFDIKSGEAVWDDWMIRLYGLTRESFKDGNTAWQKGVHPDDIDRVTEEIAEAIRGGKKYDTEYRVILPSGEIRHVKADAIVVRDEAGDAIQMIGTNYDITERVESERLLRKANERMQLAADSAELGMWELDLNTNQLTWDDWMFKIFKVNPEEFSGAYEAWAKTVHPDDLQEAGRQLQEALTQDKNLDNEFRIIWPNGEVRHIKAAALTRKDKAGNPVKLTGINYDVTDFKRTEEALIAARDQAEQAIHAKSAFLASMSHEIRTPMNGVLGMLGLLANSHLTEEQRHRTEVAKSSAESLLVLINDILDFSKIEADKMDLEFINFDIRRMLDEFAEGMAQQAQNKGLELILDIVGLNQSRVIGDPGRIRQIASNLVGNAIKFTEQGEVLIKAGLTELDEDNWRLDLMVSDTGIGIKQADQDKLFNAFEQVDASTTRHYGGTGLGLAIVKRLCRLMGGDVSMSSTLGMGSEFSCHIQLGKSKRSERILPRVDIRDLEVLVVDDNKTNREVLQGQLLNWGANVTLASSAEEALTICEKRFQDEQQQNFKIALVDYQMPKMDGVALGKKLRDEKRYQSMKLVMMTSMSFQGDAARMAKIGFSGYFPKPATTSDLFDALNVIVEDGEALAEAEPLLTRHYLNSLAREETDHLSADGEIDWPPDTTILIVEDNRTNQMVAQDILKLSGLESDVAANGQLALEQLQSYSNPSGYTMVLMDCQMPVMDGYETTKNIRDGHAGENNRSIPIIAMTAGAMKGDKEKCIKAGMNDYLTKPVDADALINKIVSWVFHQGKAKEVPFFEKVKVDDRVKEGAEEELSVDWDQPSALKRVKQQTLILVRLVESFIEDHVTRLEQIRAAIAQRDFATLKKIVHTEKGVAANLSANKLHKLCVALENAVEAQNEAETNRLFELIEESSVVLLQLFNQFLADNLDASAEIQITADESLASLLESIKQKLDDSMFIELEELEKLKRFAQGSQGDNRLIELSDLISRFEFQEAKQAIEVIMKQV</sequence>
<dbReference type="Gene3D" id="3.30.450.20">
    <property type="entry name" value="PAS domain"/>
    <property type="match status" value="4"/>
</dbReference>
<comment type="caution">
    <text evidence="26">The sequence shown here is derived from an EMBL/GenBank/DDBJ whole genome shotgun (WGS) entry which is preliminary data.</text>
</comment>
<dbReference type="CDD" id="cd00082">
    <property type="entry name" value="HisKA"/>
    <property type="match status" value="1"/>
</dbReference>
<dbReference type="Proteomes" id="UP000317839">
    <property type="component" value="Unassembled WGS sequence"/>
</dbReference>
<dbReference type="Gene3D" id="3.30.565.10">
    <property type="entry name" value="Histidine kinase-like ATPase, C-terminal domain"/>
    <property type="match status" value="1"/>
</dbReference>
<comment type="subcellular location">
    <subcellularLocation>
        <location evidence="2">Cell inner membrane</location>
        <topology evidence="2">Multi-pass membrane protein</topology>
    </subcellularLocation>
</comment>
<dbReference type="InterPro" id="IPR003594">
    <property type="entry name" value="HATPase_dom"/>
</dbReference>
<dbReference type="PROSITE" id="PS50109">
    <property type="entry name" value="HIS_KIN"/>
    <property type="match status" value="1"/>
</dbReference>
<feature type="modified residue" description="Phosphohistidine" evidence="18">
    <location>
        <position position="1370"/>
    </location>
</feature>
<dbReference type="Gene3D" id="3.40.50.2300">
    <property type="match status" value="2"/>
</dbReference>
<feature type="modified residue" description="4-aspartylphosphate" evidence="19">
    <location>
        <position position="1216"/>
    </location>
</feature>
<evidence type="ECO:0000256" key="14">
    <source>
        <dbReference type="ARBA" id="ARBA00023012"/>
    </source>
</evidence>
<dbReference type="InterPro" id="IPR036890">
    <property type="entry name" value="HATPase_C_sf"/>
</dbReference>
<protein>
    <recommendedName>
        <fullName evidence="17">Sensory/regulatory protein RpfC</fullName>
        <ecNumber evidence="3">2.7.13.3</ecNumber>
    </recommendedName>
</protein>
<keyword evidence="8 20" id="KW-0812">Transmembrane</keyword>
<dbReference type="EC" id="2.7.13.3" evidence="3"/>
<dbReference type="InterPro" id="IPR013655">
    <property type="entry name" value="PAS_fold_3"/>
</dbReference>
<dbReference type="SMART" id="SM00086">
    <property type="entry name" value="PAC"/>
    <property type="match status" value="4"/>
</dbReference>
<keyword evidence="11" id="KW-0418">Kinase</keyword>
<dbReference type="SMART" id="SM00448">
    <property type="entry name" value="REC"/>
    <property type="match status" value="2"/>
</dbReference>
<dbReference type="PANTHER" id="PTHR45339">
    <property type="entry name" value="HYBRID SIGNAL TRANSDUCTION HISTIDINE KINASE J"/>
    <property type="match status" value="1"/>
</dbReference>
<dbReference type="FunFam" id="1.10.287.130:FF:000002">
    <property type="entry name" value="Two-component osmosensing histidine kinase"/>
    <property type="match status" value="1"/>
</dbReference>
<evidence type="ECO:0000256" key="10">
    <source>
        <dbReference type="ARBA" id="ARBA00022741"/>
    </source>
</evidence>
<evidence type="ECO:0000259" key="21">
    <source>
        <dbReference type="PROSITE" id="PS50109"/>
    </source>
</evidence>
<keyword evidence="9" id="KW-0677">Repeat</keyword>
<name>A0A545T1G9_9GAMM</name>
<dbReference type="OrthoDB" id="9810730at2"/>
<dbReference type="GO" id="GO:0000155">
    <property type="term" value="F:phosphorelay sensor kinase activity"/>
    <property type="evidence" value="ECO:0007669"/>
    <property type="project" value="InterPro"/>
</dbReference>
<keyword evidence="14" id="KW-0902">Two-component regulatory system</keyword>
<dbReference type="SUPFAM" id="SSF55874">
    <property type="entry name" value="ATPase domain of HSP90 chaperone/DNA topoisomerase II/histidine kinase"/>
    <property type="match status" value="1"/>
</dbReference>
<dbReference type="NCBIfam" id="TIGR00229">
    <property type="entry name" value="sensory_box"/>
    <property type="match status" value="4"/>
</dbReference>
<dbReference type="InterPro" id="IPR011006">
    <property type="entry name" value="CheY-like_superfamily"/>
</dbReference>
<dbReference type="PROSITE" id="PS50894">
    <property type="entry name" value="HPT"/>
    <property type="match status" value="1"/>
</dbReference>
<keyword evidence="13 20" id="KW-1133">Transmembrane helix</keyword>
<dbReference type="SMART" id="SM00388">
    <property type="entry name" value="HisKA"/>
    <property type="match status" value="1"/>
</dbReference>
<dbReference type="SUPFAM" id="SSF52172">
    <property type="entry name" value="CheY-like"/>
    <property type="match status" value="2"/>
</dbReference>
<evidence type="ECO:0000256" key="20">
    <source>
        <dbReference type="SAM" id="Phobius"/>
    </source>
</evidence>
<dbReference type="Gene3D" id="1.10.287.130">
    <property type="match status" value="1"/>
</dbReference>
<feature type="transmembrane region" description="Helical" evidence="20">
    <location>
        <begin position="187"/>
        <end position="207"/>
    </location>
</feature>
<evidence type="ECO:0000256" key="5">
    <source>
        <dbReference type="ARBA" id="ARBA00022519"/>
    </source>
</evidence>
<feature type="domain" description="PAS" evidence="23">
    <location>
        <begin position="231"/>
        <end position="303"/>
    </location>
</feature>
<evidence type="ECO:0000313" key="26">
    <source>
        <dbReference type="EMBL" id="TQV71025.1"/>
    </source>
</evidence>
<dbReference type="Pfam" id="PF00512">
    <property type="entry name" value="HisKA"/>
    <property type="match status" value="1"/>
</dbReference>
<comment type="catalytic activity">
    <reaction evidence="1">
        <text>ATP + protein L-histidine = ADP + protein N-phospho-L-histidine.</text>
        <dbReference type="EC" id="2.7.13.3"/>
    </reaction>
</comment>
<evidence type="ECO:0000256" key="13">
    <source>
        <dbReference type="ARBA" id="ARBA00022989"/>
    </source>
</evidence>
<keyword evidence="7" id="KW-0808">Transferase</keyword>
<dbReference type="InterPro" id="IPR001789">
    <property type="entry name" value="Sig_transdc_resp-reg_receiver"/>
</dbReference>
<dbReference type="InterPro" id="IPR000014">
    <property type="entry name" value="PAS"/>
</dbReference>
<dbReference type="Pfam" id="PF00072">
    <property type="entry name" value="Response_reg"/>
    <property type="match status" value="2"/>
</dbReference>
<evidence type="ECO:0000256" key="2">
    <source>
        <dbReference type="ARBA" id="ARBA00004429"/>
    </source>
</evidence>
<feature type="domain" description="PAC" evidence="24">
    <location>
        <begin position="562"/>
        <end position="614"/>
    </location>
</feature>
<evidence type="ECO:0000256" key="15">
    <source>
        <dbReference type="ARBA" id="ARBA00023136"/>
    </source>
</evidence>
<dbReference type="PANTHER" id="PTHR45339:SF1">
    <property type="entry name" value="HYBRID SIGNAL TRANSDUCTION HISTIDINE KINASE J"/>
    <property type="match status" value="1"/>
</dbReference>
<evidence type="ECO:0000256" key="11">
    <source>
        <dbReference type="ARBA" id="ARBA00022777"/>
    </source>
</evidence>
<dbReference type="FunFam" id="2.10.70.100:FF:000001">
    <property type="entry name" value="Sensory transduction histidine kinase"/>
    <property type="match status" value="2"/>
</dbReference>
<dbReference type="InterPro" id="IPR000700">
    <property type="entry name" value="PAS-assoc_C"/>
</dbReference>
<gene>
    <name evidence="26" type="ORF">FLL45_22120</name>
</gene>
<feature type="domain" description="PAS" evidence="23">
    <location>
        <begin position="487"/>
        <end position="559"/>
    </location>
</feature>
<evidence type="ECO:0000313" key="27">
    <source>
        <dbReference type="Proteomes" id="UP000317839"/>
    </source>
</evidence>
<evidence type="ECO:0000256" key="1">
    <source>
        <dbReference type="ARBA" id="ARBA00000085"/>
    </source>
</evidence>
<dbReference type="FunFam" id="3.30.565.10:FF:000010">
    <property type="entry name" value="Sensor histidine kinase RcsC"/>
    <property type="match status" value="1"/>
</dbReference>
<dbReference type="InterPro" id="IPR005467">
    <property type="entry name" value="His_kinase_dom"/>
</dbReference>
<proteinExistence type="predicted"/>
<dbReference type="SUPFAM" id="SSF47384">
    <property type="entry name" value="Homodimeric domain of signal transducing histidine kinase"/>
    <property type="match status" value="1"/>
</dbReference>
<dbReference type="InterPro" id="IPR036641">
    <property type="entry name" value="HPT_dom_sf"/>
</dbReference>
<dbReference type="InterPro" id="IPR003661">
    <property type="entry name" value="HisK_dim/P_dom"/>
</dbReference>
<dbReference type="CDD" id="cd00088">
    <property type="entry name" value="HPT"/>
    <property type="match status" value="1"/>
</dbReference>
<keyword evidence="27" id="KW-1185">Reference proteome</keyword>
<evidence type="ECO:0000256" key="17">
    <source>
        <dbReference type="ARBA" id="ARBA00068150"/>
    </source>
</evidence>
<dbReference type="SMART" id="SM00387">
    <property type="entry name" value="HATPase_c"/>
    <property type="match status" value="1"/>
</dbReference>
<dbReference type="EMBL" id="VIKR01000007">
    <property type="protein sequence ID" value="TQV71025.1"/>
    <property type="molecule type" value="Genomic_DNA"/>
</dbReference>
<feature type="domain" description="PAC" evidence="24">
    <location>
        <begin position="306"/>
        <end position="358"/>
    </location>
</feature>
<dbReference type="InterPro" id="IPR001610">
    <property type="entry name" value="PAC"/>
</dbReference>
<feature type="domain" description="PAS" evidence="23">
    <location>
        <begin position="615"/>
        <end position="687"/>
    </location>
</feature>
<dbReference type="Pfam" id="PF02518">
    <property type="entry name" value="HATPase_c"/>
    <property type="match status" value="1"/>
</dbReference>
<evidence type="ECO:0000256" key="4">
    <source>
        <dbReference type="ARBA" id="ARBA00022475"/>
    </source>
</evidence>
<dbReference type="CDD" id="cd17546">
    <property type="entry name" value="REC_hyHK_CKI1_RcsC-like"/>
    <property type="match status" value="2"/>
</dbReference>
<evidence type="ECO:0000256" key="19">
    <source>
        <dbReference type="PROSITE-ProRule" id="PRU00169"/>
    </source>
</evidence>
<dbReference type="GO" id="GO:0005524">
    <property type="term" value="F:ATP binding"/>
    <property type="evidence" value="ECO:0007669"/>
    <property type="project" value="UniProtKB-KW"/>
</dbReference>
<feature type="domain" description="Histidine kinase" evidence="21">
    <location>
        <begin position="760"/>
        <end position="981"/>
    </location>
</feature>
<keyword evidence="4" id="KW-1003">Cell membrane</keyword>
<feature type="domain" description="PAC" evidence="24">
    <location>
        <begin position="434"/>
        <end position="486"/>
    </location>
</feature>
<dbReference type="PRINTS" id="PR00344">
    <property type="entry name" value="BCTRLSENSOR"/>
</dbReference>
<dbReference type="CDD" id="cd00130">
    <property type="entry name" value="PAS"/>
    <property type="match status" value="4"/>
</dbReference>
<evidence type="ECO:0000256" key="7">
    <source>
        <dbReference type="ARBA" id="ARBA00022679"/>
    </source>
</evidence>
<feature type="domain" description="Response regulatory" evidence="22">
    <location>
        <begin position="1163"/>
        <end position="1286"/>
    </location>
</feature>
<dbReference type="Gene3D" id="2.10.70.100">
    <property type="match status" value="4"/>
</dbReference>
<evidence type="ECO:0000256" key="16">
    <source>
        <dbReference type="ARBA" id="ARBA00064003"/>
    </source>
</evidence>
<feature type="transmembrane region" description="Helical" evidence="20">
    <location>
        <begin position="15"/>
        <end position="33"/>
    </location>
</feature>
<dbReference type="InterPro" id="IPR008207">
    <property type="entry name" value="Sig_transdc_His_kin_Hpt_dom"/>
</dbReference>
<comment type="subunit">
    <text evidence="16">At low DSF concentrations, interacts with RpfF.</text>
</comment>
<evidence type="ECO:0000259" key="24">
    <source>
        <dbReference type="PROSITE" id="PS50113"/>
    </source>
</evidence>
<dbReference type="InterPro" id="IPR035965">
    <property type="entry name" value="PAS-like_dom_sf"/>
</dbReference>
<dbReference type="Pfam" id="PF01627">
    <property type="entry name" value="Hpt"/>
    <property type="match status" value="1"/>
</dbReference>
<organism evidence="26 27">
    <name type="scientific">Aliikangiella marina</name>
    <dbReference type="NCBI Taxonomy" id="1712262"/>
    <lineage>
        <taxon>Bacteria</taxon>
        <taxon>Pseudomonadati</taxon>
        <taxon>Pseudomonadota</taxon>
        <taxon>Gammaproteobacteria</taxon>
        <taxon>Oceanospirillales</taxon>
        <taxon>Pleioneaceae</taxon>
        <taxon>Aliikangiella</taxon>
    </lineage>
</organism>
<evidence type="ECO:0000256" key="3">
    <source>
        <dbReference type="ARBA" id="ARBA00012438"/>
    </source>
</evidence>
<dbReference type="PROSITE" id="PS50113">
    <property type="entry name" value="PAC"/>
    <property type="match status" value="4"/>
</dbReference>
<dbReference type="PROSITE" id="PS50112">
    <property type="entry name" value="PAS"/>
    <property type="match status" value="4"/>
</dbReference>
<keyword evidence="15 20" id="KW-0472">Membrane</keyword>
<evidence type="ECO:0000256" key="9">
    <source>
        <dbReference type="ARBA" id="ARBA00022737"/>
    </source>
</evidence>
<evidence type="ECO:0000256" key="18">
    <source>
        <dbReference type="PROSITE-ProRule" id="PRU00110"/>
    </source>
</evidence>
<dbReference type="Gene3D" id="1.20.120.160">
    <property type="entry name" value="HPT domain"/>
    <property type="match status" value="1"/>
</dbReference>
<evidence type="ECO:0000256" key="8">
    <source>
        <dbReference type="ARBA" id="ARBA00022692"/>
    </source>
</evidence>
<dbReference type="PROSITE" id="PS50110">
    <property type="entry name" value="RESPONSE_REGULATORY"/>
    <property type="match status" value="2"/>
</dbReference>
<dbReference type="SUPFAM" id="SSF47226">
    <property type="entry name" value="Histidine-containing phosphotransfer domain, HPT domain"/>
    <property type="match status" value="1"/>
</dbReference>
<keyword evidence="5" id="KW-0997">Cell inner membrane</keyword>
<keyword evidence="12" id="KW-0067">ATP-binding</keyword>
<keyword evidence="10" id="KW-0547">Nucleotide-binding</keyword>
<dbReference type="InterPro" id="IPR004358">
    <property type="entry name" value="Sig_transdc_His_kin-like_C"/>
</dbReference>
<keyword evidence="6 19" id="KW-0597">Phosphoprotein</keyword>
<feature type="domain" description="PAC" evidence="24">
    <location>
        <begin position="690"/>
        <end position="742"/>
    </location>
</feature>
<feature type="domain" description="HPt" evidence="25">
    <location>
        <begin position="1331"/>
        <end position="1424"/>
    </location>
</feature>
<accession>A0A545T1G9</accession>
<feature type="domain" description="Response regulatory" evidence="22">
    <location>
        <begin position="998"/>
        <end position="1121"/>
    </location>
</feature>
<dbReference type="RefSeq" id="WP_142944242.1">
    <property type="nucleotide sequence ID" value="NZ_VIKR01000007.1"/>
</dbReference>
<reference evidence="26 27" key="1">
    <citation type="submission" date="2019-06" db="EMBL/GenBank/DDBJ databases">
        <title>Draft genome of Aliikangiella marina GYP-15.</title>
        <authorList>
            <person name="Wang G."/>
        </authorList>
    </citation>
    <scope>NUCLEOTIDE SEQUENCE [LARGE SCALE GENOMIC DNA]</scope>
    <source>
        <strain evidence="26 27">GYP-15</strain>
    </source>
</reference>
<evidence type="ECO:0000256" key="12">
    <source>
        <dbReference type="ARBA" id="ARBA00022840"/>
    </source>
</evidence>
<dbReference type="SMART" id="SM00091">
    <property type="entry name" value="PAS"/>
    <property type="match status" value="4"/>
</dbReference>
<dbReference type="SUPFAM" id="SSF55785">
    <property type="entry name" value="PYP-like sensor domain (PAS domain)"/>
    <property type="match status" value="4"/>
</dbReference>
<dbReference type="GO" id="GO:0005886">
    <property type="term" value="C:plasma membrane"/>
    <property type="evidence" value="ECO:0007669"/>
    <property type="project" value="UniProtKB-SubCell"/>
</dbReference>
<dbReference type="Pfam" id="PF08447">
    <property type="entry name" value="PAS_3"/>
    <property type="match status" value="4"/>
</dbReference>
<feature type="domain" description="PAS" evidence="23">
    <location>
        <begin position="359"/>
        <end position="431"/>
    </location>
</feature>
<dbReference type="InterPro" id="IPR036097">
    <property type="entry name" value="HisK_dim/P_sf"/>
</dbReference>
<evidence type="ECO:0000259" key="22">
    <source>
        <dbReference type="PROSITE" id="PS50110"/>
    </source>
</evidence>